<reference evidence="1 2" key="1">
    <citation type="submission" date="2019-10" db="EMBL/GenBank/DDBJ databases">
        <authorList>
            <person name="Palmer J.M."/>
        </authorList>
    </citation>
    <scope>NUCLEOTIDE SEQUENCE [LARGE SCALE GENOMIC DNA]</scope>
    <source>
        <strain evidence="1 2">TWF694</strain>
    </source>
</reference>
<name>A0AAV9WSH7_9PEZI</name>
<keyword evidence="2" id="KW-1185">Reference proteome</keyword>
<dbReference type="AlphaFoldDB" id="A0AAV9WSH7"/>
<evidence type="ECO:0000313" key="2">
    <source>
        <dbReference type="Proteomes" id="UP001365542"/>
    </source>
</evidence>
<dbReference type="Proteomes" id="UP001365542">
    <property type="component" value="Unassembled WGS sequence"/>
</dbReference>
<organism evidence="1 2">
    <name type="scientific">Orbilia ellipsospora</name>
    <dbReference type="NCBI Taxonomy" id="2528407"/>
    <lineage>
        <taxon>Eukaryota</taxon>
        <taxon>Fungi</taxon>
        <taxon>Dikarya</taxon>
        <taxon>Ascomycota</taxon>
        <taxon>Pezizomycotina</taxon>
        <taxon>Orbiliomycetes</taxon>
        <taxon>Orbiliales</taxon>
        <taxon>Orbiliaceae</taxon>
        <taxon>Orbilia</taxon>
    </lineage>
</organism>
<evidence type="ECO:0000313" key="1">
    <source>
        <dbReference type="EMBL" id="KAK6523309.1"/>
    </source>
</evidence>
<comment type="caution">
    <text evidence="1">The sequence shown here is derived from an EMBL/GenBank/DDBJ whole genome shotgun (WGS) entry which is preliminary data.</text>
</comment>
<accession>A0AAV9WSH7</accession>
<dbReference type="EMBL" id="JAVHJO010000019">
    <property type="protein sequence ID" value="KAK6523309.1"/>
    <property type="molecule type" value="Genomic_DNA"/>
</dbReference>
<sequence>MEWGNGKALAKSAGDFVKAIGGIPKTLECRLDDLREAAQDVIIALQKAPGQVASELQKFDRGWMVGSLAAFSPAKLDEVGYMALAICYVSNSYSIPKFTKAPLYKCPPRTAF</sequence>
<proteinExistence type="predicted"/>
<gene>
    <name evidence="1" type="ORF">TWF694_006192</name>
</gene>
<protein>
    <submittedName>
        <fullName evidence="1">Uncharacterized protein</fullName>
    </submittedName>
</protein>